<comment type="caution">
    <text evidence="2">The sequence shown here is derived from an EMBL/GenBank/DDBJ whole genome shotgun (WGS) entry which is preliminary data.</text>
</comment>
<feature type="signal peptide" evidence="1">
    <location>
        <begin position="1"/>
        <end position="25"/>
    </location>
</feature>
<dbReference type="Proteomes" id="UP000486351">
    <property type="component" value="Unassembled WGS sequence"/>
</dbReference>
<gene>
    <name evidence="2" type="ORF">PF008_g21142</name>
</gene>
<evidence type="ECO:0000256" key="1">
    <source>
        <dbReference type="SAM" id="SignalP"/>
    </source>
</evidence>
<dbReference type="AlphaFoldDB" id="A0A6G0QY65"/>
<reference evidence="2 3" key="1">
    <citation type="submission" date="2018-09" db="EMBL/GenBank/DDBJ databases">
        <title>Genomic investigation of the strawberry pathogen Phytophthora fragariae indicates pathogenicity is determined by transcriptional variation in three key races.</title>
        <authorList>
            <person name="Adams T.M."/>
            <person name="Armitage A.D."/>
            <person name="Sobczyk M.K."/>
            <person name="Bates H.J."/>
            <person name="Dunwell J.M."/>
            <person name="Nellist C.F."/>
            <person name="Harrison R.J."/>
        </authorList>
    </citation>
    <scope>NUCLEOTIDE SEQUENCE [LARGE SCALE GENOMIC DNA]</scope>
    <source>
        <strain evidence="2 3">NOV-77</strain>
    </source>
</reference>
<protein>
    <recommendedName>
        <fullName evidence="4">PiggyBac transposable element-derived protein domain-containing protein</fullName>
    </recommendedName>
</protein>
<proteinExistence type="predicted"/>
<evidence type="ECO:0000313" key="2">
    <source>
        <dbReference type="EMBL" id="KAE9307828.1"/>
    </source>
</evidence>
<dbReference type="EMBL" id="QXFY01001864">
    <property type="protein sequence ID" value="KAE9307828.1"/>
    <property type="molecule type" value="Genomic_DNA"/>
</dbReference>
<keyword evidence="1" id="KW-0732">Signal</keyword>
<feature type="chain" id="PRO_5026019125" description="PiggyBac transposable element-derived protein domain-containing protein" evidence="1">
    <location>
        <begin position="26"/>
        <end position="64"/>
    </location>
</feature>
<evidence type="ECO:0000313" key="3">
    <source>
        <dbReference type="Proteomes" id="UP000486351"/>
    </source>
</evidence>
<name>A0A6G0QY65_9STRA</name>
<organism evidence="2 3">
    <name type="scientific">Phytophthora fragariae</name>
    <dbReference type="NCBI Taxonomy" id="53985"/>
    <lineage>
        <taxon>Eukaryota</taxon>
        <taxon>Sar</taxon>
        <taxon>Stramenopiles</taxon>
        <taxon>Oomycota</taxon>
        <taxon>Peronosporomycetes</taxon>
        <taxon>Peronosporales</taxon>
        <taxon>Peronosporaceae</taxon>
        <taxon>Phytophthora</taxon>
    </lineage>
</organism>
<accession>A0A6G0QY65</accession>
<sequence>MRKSKAALYDLIFLALSFTQTPVEMLLVNMNTDKSAMRQRVFSNVFFLRNDMIKGNRLLIEVLI</sequence>
<evidence type="ECO:0008006" key="4">
    <source>
        <dbReference type="Google" id="ProtNLM"/>
    </source>
</evidence>